<organism evidence="2 3">
    <name type="scientific">Saccharothrix xinjiangensis</name>
    <dbReference type="NCBI Taxonomy" id="204798"/>
    <lineage>
        <taxon>Bacteria</taxon>
        <taxon>Bacillati</taxon>
        <taxon>Actinomycetota</taxon>
        <taxon>Actinomycetes</taxon>
        <taxon>Pseudonocardiales</taxon>
        <taxon>Pseudonocardiaceae</taxon>
        <taxon>Saccharothrix</taxon>
    </lineage>
</organism>
<feature type="chain" id="PRO_5047500550" description="Secreted protein" evidence="1">
    <location>
        <begin position="31"/>
        <end position="61"/>
    </location>
</feature>
<dbReference type="EMBL" id="JBHSJB010000049">
    <property type="protein sequence ID" value="MFC5059799.1"/>
    <property type="molecule type" value="Genomic_DNA"/>
</dbReference>
<accession>A0ABV9YD74</accession>
<keyword evidence="3" id="KW-1185">Reference proteome</keyword>
<evidence type="ECO:0000256" key="1">
    <source>
        <dbReference type="SAM" id="SignalP"/>
    </source>
</evidence>
<reference evidence="3" key="1">
    <citation type="journal article" date="2019" name="Int. J. Syst. Evol. Microbiol.">
        <title>The Global Catalogue of Microorganisms (GCM) 10K type strain sequencing project: providing services to taxonomists for standard genome sequencing and annotation.</title>
        <authorList>
            <consortium name="The Broad Institute Genomics Platform"/>
            <consortium name="The Broad Institute Genome Sequencing Center for Infectious Disease"/>
            <person name="Wu L."/>
            <person name="Ma J."/>
        </authorList>
    </citation>
    <scope>NUCLEOTIDE SEQUENCE [LARGE SCALE GENOMIC DNA]</scope>
    <source>
        <strain evidence="3">KCTC 12848</strain>
    </source>
</reference>
<protein>
    <recommendedName>
        <fullName evidence="4">Secreted protein</fullName>
    </recommendedName>
</protein>
<dbReference type="Proteomes" id="UP001595833">
    <property type="component" value="Unassembled WGS sequence"/>
</dbReference>
<evidence type="ECO:0000313" key="3">
    <source>
        <dbReference type="Proteomes" id="UP001595833"/>
    </source>
</evidence>
<name>A0ABV9YD74_9PSEU</name>
<evidence type="ECO:0000313" key="2">
    <source>
        <dbReference type="EMBL" id="MFC5059799.1"/>
    </source>
</evidence>
<dbReference type="RefSeq" id="WP_344038287.1">
    <property type="nucleotide sequence ID" value="NZ_BAAAKE010000010.1"/>
</dbReference>
<comment type="caution">
    <text evidence="2">The sequence shown here is derived from an EMBL/GenBank/DDBJ whole genome shotgun (WGS) entry which is preliminary data.</text>
</comment>
<feature type="signal peptide" evidence="1">
    <location>
        <begin position="1"/>
        <end position="30"/>
    </location>
</feature>
<proteinExistence type="predicted"/>
<gene>
    <name evidence="2" type="ORF">ACFPFM_39320</name>
</gene>
<keyword evidence="1" id="KW-0732">Signal</keyword>
<sequence length="61" mass="6094">MNTRHRIAATLTTLVAAVTLSLATAGTASAADSRDLADGIADLVEAITPEITGLLSVLAGM</sequence>
<evidence type="ECO:0008006" key="4">
    <source>
        <dbReference type="Google" id="ProtNLM"/>
    </source>
</evidence>